<dbReference type="Proteomes" id="UP000828390">
    <property type="component" value="Unassembled WGS sequence"/>
</dbReference>
<protein>
    <submittedName>
        <fullName evidence="1">Uncharacterized protein</fullName>
    </submittedName>
</protein>
<sequence length="51" mass="5783">MKEADVLFNLCNKEFKNANTELEKMEDKTVTAVEVAAAKRSIKQLLADVRK</sequence>
<organism evidence="1 2">
    <name type="scientific">Dreissena polymorpha</name>
    <name type="common">Zebra mussel</name>
    <name type="synonym">Mytilus polymorpha</name>
    <dbReference type="NCBI Taxonomy" id="45954"/>
    <lineage>
        <taxon>Eukaryota</taxon>
        <taxon>Metazoa</taxon>
        <taxon>Spiralia</taxon>
        <taxon>Lophotrochozoa</taxon>
        <taxon>Mollusca</taxon>
        <taxon>Bivalvia</taxon>
        <taxon>Autobranchia</taxon>
        <taxon>Heteroconchia</taxon>
        <taxon>Euheterodonta</taxon>
        <taxon>Imparidentia</taxon>
        <taxon>Neoheterodontei</taxon>
        <taxon>Myida</taxon>
        <taxon>Dreissenoidea</taxon>
        <taxon>Dreissenidae</taxon>
        <taxon>Dreissena</taxon>
    </lineage>
</organism>
<gene>
    <name evidence="1" type="ORF">DPMN_047120</name>
</gene>
<reference evidence="1" key="1">
    <citation type="journal article" date="2019" name="bioRxiv">
        <title>The Genome of the Zebra Mussel, Dreissena polymorpha: A Resource for Invasive Species Research.</title>
        <authorList>
            <person name="McCartney M.A."/>
            <person name="Auch B."/>
            <person name="Kono T."/>
            <person name="Mallez S."/>
            <person name="Zhang Y."/>
            <person name="Obille A."/>
            <person name="Becker A."/>
            <person name="Abrahante J.E."/>
            <person name="Garbe J."/>
            <person name="Badalamenti J.P."/>
            <person name="Herman A."/>
            <person name="Mangelson H."/>
            <person name="Liachko I."/>
            <person name="Sullivan S."/>
            <person name="Sone E.D."/>
            <person name="Koren S."/>
            <person name="Silverstein K.A.T."/>
            <person name="Beckman K.B."/>
            <person name="Gohl D.M."/>
        </authorList>
    </citation>
    <scope>NUCLEOTIDE SEQUENCE</scope>
    <source>
        <strain evidence="1">Duluth1</strain>
        <tissue evidence="1">Whole animal</tissue>
    </source>
</reference>
<name>A0A9D4D945_DREPO</name>
<accession>A0A9D4D945</accession>
<reference evidence="1" key="2">
    <citation type="submission" date="2020-11" db="EMBL/GenBank/DDBJ databases">
        <authorList>
            <person name="McCartney M.A."/>
            <person name="Auch B."/>
            <person name="Kono T."/>
            <person name="Mallez S."/>
            <person name="Becker A."/>
            <person name="Gohl D.M."/>
            <person name="Silverstein K.A.T."/>
            <person name="Koren S."/>
            <person name="Bechman K.B."/>
            <person name="Herman A."/>
            <person name="Abrahante J.E."/>
            <person name="Garbe J."/>
        </authorList>
    </citation>
    <scope>NUCLEOTIDE SEQUENCE</scope>
    <source>
        <strain evidence="1">Duluth1</strain>
        <tissue evidence="1">Whole animal</tissue>
    </source>
</reference>
<keyword evidence="2" id="KW-1185">Reference proteome</keyword>
<evidence type="ECO:0000313" key="1">
    <source>
        <dbReference type="EMBL" id="KAH3740414.1"/>
    </source>
</evidence>
<evidence type="ECO:0000313" key="2">
    <source>
        <dbReference type="Proteomes" id="UP000828390"/>
    </source>
</evidence>
<dbReference type="EMBL" id="JAIWYP010000011">
    <property type="protein sequence ID" value="KAH3740414.1"/>
    <property type="molecule type" value="Genomic_DNA"/>
</dbReference>
<proteinExistence type="predicted"/>
<comment type="caution">
    <text evidence="1">The sequence shown here is derived from an EMBL/GenBank/DDBJ whole genome shotgun (WGS) entry which is preliminary data.</text>
</comment>
<dbReference type="AlphaFoldDB" id="A0A9D4D945"/>